<comment type="caution">
    <text evidence="8">The sequence shown here is derived from an EMBL/GenBank/DDBJ whole genome shotgun (WGS) entry which is preliminary data.</text>
</comment>
<protein>
    <recommendedName>
        <fullName evidence="10">Glycosyltransferase</fullName>
    </recommendedName>
</protein>
<comment type="similarity">
    <text evidence="2">Belongs to the glycosyltransferase 2 family.</text>
</comment>
<proteinExistence type="inferred from homology"/>
<gene>
    <name evidence="8" type="ORF">GCM10023340_37290</name>
</gene>
<dbReference type="EMBL" id="BAABKG010000005">
    <property type="protein sequence ID" value="GAA5154190.1"/>
    <property type="molecule type" value="Genomic_DNA"/>
</dbReference>
<dbReference type="SUPFAM" id="SSF53448">
    <property type="entry name" value="Nucleotide-diphospho-sugar transferases"/>
    <property type="match status" value="1"/>
</dbReference>
<evidence type="ECO:0000256" key="1">
    <source>
        <dbReference type="ARBA" id="ARBA00004776"/>
    </source>
</evidence>
<dbReference type="InterPro" id="IPR027791">
    <property type="entry name" value="Galactosyl_T_C"/>
</dbReference>
<dbReference type="PANTHER" id="PTHR43179:SF12">
    <property type="entry name" value="GALACTOFURANOSYLTRANSFERASE GLFT2"/>
    <property type="match status" value="1"/>
</dbReference>
<evidence type="ECO:0000313" key="9">
    <source>
        <dbReference type="Proteomes" id="UP001500221"/>
    </source>
</evidence>
<name>A0ABP9PZU7_9ACTN</name>
<dbReference type="InterPro" id="IPR001173">
    <property type="entry name" value="Glyco_trans_2-like"/>
</dbReference>
<keyword evidence="4" id="KW-0808">Transferase</keyword>
<keyword evidence="9" id="KW-1185">Reference proteome</keyword>
<organism evidence="8 9">
    <name type="scientific">Nocardioides marinquilinus</name>
    <dbReference type="NCBI Taxonomy" id="1210400"/>
    <lineage>
        <taxon>Bacteria</taxon>
        <taxon>Bacillati</taxon>
        <taxon>Actinomycetota</taxon>
        <taxon>Actinomycetes</taxon>
        <taxon>Propionibacteriales</taxon>
        <taxon>Nocardioidaceae</taxon>
        <taxon>Nocardioides</taxon>
    </lineage>
</organism>
<feature type="region of interest" description="Disordered" evidence="5">
    <location>
        <begin position="1"/>
        <end position="20"/>
    </location>
</feature>
<evidence type="ECO:0000313" key="8">
    <source>
        <dbReference type="EMBL" id="GAA5154190.1"/>
    </source>
</evidence>
<evidence type="ECO:0000259" key="7">
    <source>
        <dbReference type="Pfam" id="PF02709"/>
    </source>
</evidence>
<evidence type="ECO:0000256" key="5">
    <source>
        <dbReference type="SAM" id="MobiDB-lite"/>
    </source>
</evidence>
<dbReference type="RefSeq" id="WP_345462234.1">
    <property type="nucleotide sequence ID" value="NZ_BAABKG010000005.1"/>
</dbReference>
<evidence type="ECO:0000259" key="6">
    <source>
        <dbReference type="Pfam" id="PF00535"/>
    </source>
</evidence>
<dbReference type="PANTHER" id="PTHR43179">
    <property type="entry name" value="RHAMNOSYLTRANSFERASE WBBL"/>
    <property type="match status" value="1"/>
</dbReference>
<accession>A0ABP9PZU7</accession>
<feature type="domain" description="Glycosyltransferase 2-like" evidence="6">
    <location>
        <begin position="25"/>
        <end position="134"/>
    </location>
</feature>
<sequence>MSRSPCDVCPGHEPPPRLDDASTVSVVVTHFEQPDDLARTLRCLEQQTVAPVEVIVTDDGSATPPRVPAGVRLLTQPDQGFRAALARNRAVEAARGDLVVLLDADTAPEPTLVERLTAPVRADPDVLAGGRRRHTTYGAPALDPAAPLRGALEHALPEPAWLAEGWAGSDDLRAADDGSFRYLFGAILAASAWGWRRIGGFDPTFSDYGGEDWDLAHRWWRDGGRLRHVPDAVAWHHGADAGLEPRAWGETGVVDDRLLVESLAVARRIHAAPVAFRGLRSGPPRVVVTHDDDLPDRELVIAVDGLLAGLPHAVVVSDRAVWAGVGDDRVRADAGPLRTASVGLHLHRGLTGDPAAWVPLAHPDDVRVCHEVDDAPAVTATDLRRLRRTHLGLEPESATTRPVPDALRPVGDTTLAAWLGGWG</sequence>
<feature type="domain" description="Galactosyltransferase C-terminal" evidence="7">
    <location>
        <begin position="181"/>
        <end position="230"/>
    </location>
</feature>
<comment type="pathway">
    <text evidence="1">Cell wall biogenesis; cell wall polysaccharide biosynthesis.</text>
</comment>
<dbReference type="Gene3D" id="3.90.550.10">
    <property type="entry name" value="Spore Coat Polysaccharide Biosynthesis Protein SpsA, Chain A"/>
    <property type="match status" value="1"/>
</dbReference>
<keyword evidence="3" id="KW-0328">Glycosyltransferase</keyword>
<dbReference type="Pfam" id="PF02709">
    <property type="entry name" value="Glyco_transf_7C"/>
    <property type="match status" value="1"/>
</dbReference>
<evidence type="ECO:0000256" key="4">
    <source>
        <dbReference type="ARBA" id="ARBA00022679"/>
    </source>
</evidence>
<dbReference type="Proteomes" id="UP001500221">
    <property type="component" value="Unassembled WGS sequence"/>
</dbReference>
<reference evidence="9" key="1">
    <citation type="journal article" date="2019" name="Int. J. Syst. Evol. Microbiol.">
        <title>The Global Catalogue of Microorganisms (GCM) 10K type strain sequencing project: providing services to taxonomists for standard genome sequencing and annotation.</title>
        <authorList>
            <consortium name="The Broad Institute Genomics Platform"/>
            <consortium name="The Broad Institute Genome Sequencing Center for Infectious Disease"/>
            <person name="Wu L."/>
            <person name="Ma J."/>
        </authorList>
    </citation>
    <scope>NUCLEOTIDE SEQUENCE [LARGE SCALE GENOMIC DNA]</scope>
    <source>
        <strain evidence="9">JCM 18459</strain>
    </source>
</reference>
<evidence type="ECO:0008006" key="10">
    <source>
        <dbReference type="Google" id="ProtNLM"/>
    </source>
</evidence>
<dbReference type="InterPro" id="IPR029044">
    <property type="entry name" value="Nucleotide-diphossugar_trans"/>
</dbReference>
<dbReference type="Pfam" id="PF00535">
    <property type="entry name" value="Glycos_transf_2"/>
    <property type="match status" value="1"/>
</dbReference>
<evidence type="ECO:0000256" key="2">
    <source>
        <dbReference type="ARBA" id="ARBA00006739"/>
    </source>
</evidence>
<evidence type="ECO:0000256" key="3">
    <source>
        <dbReference type="ARBA" id="ARBA00022676"/>
    </source>
</evidence>